<evidence type="ECO:0000259" key="1">
    <source>
        <dbReference type="Pfam" id="PF08241"/>
    </source>
</evidence>
<proteinExistence type="predicted"/>
<dbReference type="Proteomes" id="UP001221546">
    <property type="component" value="Chromosome"/>
</dbReference>
<keyword evidence="2" id="KW-0489">Methyltransferase</keyword>
<dbReference type="GO" id="GO:0008168">
    <property type="term" value="F:methyltransferase activity"/>
    <property type="evidence" value="ECO:0007669"/>
    <property type="project" value="UniProtKB-KW"/>
</dbReference>
<gene>
    <name evidence="2" type="ORF">QA636_40735</name>
</gene>
<reference evidence="2 3" key="1">
    <citation type="submission" date="2023-04" db="EMBL/GenBank/DDBJ databases">
        <title>Australian commercial rhizobial inoculants.</title>
        <authorList>
            <person name="Kohlmeier M.G."/>
            <person name="O'Hara G.W."/>
            <person name="Colombi E."/>
            <person name="Ramsay J.P."/>
            <person name="Terpolilli J."/>
        </authorList>
    </citation>
    <scope>NUCLEOTIDE SEQUENCE [LARGE SCALE GENOMIC DNA]</scope>
    <source>
        <strain evidence="2 3">CB627</strain>
    </source>
</reference>
<dbReference type="InterPro" id="IPR013216">
    <property type="entry name" value="Methyltransf_11"/>
</dbReference>
<dbReference type="EMBL" id="CP121646">
    <property type="protein sequence ID" value="WFU63650.1"/>
    <property type="molecule type" value="Genomic_DNA"/>
</dbReference>
<evidence type="ECO:0000313" key="2">
    <source>
        <dbReference type="EMBL" id="WFU63650.1"/>
    </source>
</evidence>
<sequence>MPFDADSFDAALAINSMQVWPDAVAGLREVRRVMKPSGRIALGFTRYSGQPKEGVTEKLAAAGFTQAQLVETNEWFCALATKPDAR</sequence>
<keyword evidence="3" id="KW-1185">Reference proteome</keyword>
<protein>
    <submittedName>
        <fullName evidence="2">Methyltransferase domain-containing protein</fullName>
    </submittedName>
</protein>
<dbReference type="Pfam" id="PF08241">
    <property type="entry name" value="Methyltransf_11"/>
    <property type="match status" value="1"/>
</dbReference>
<dbReference type="SUPFAM" id="SSF53335">
    <property type="entry name" value="S-adenosyl-L-methionine-dependent methyltransferases"/>
    <property type="match status" value="1"/>
</dbReference>
<dbReference type="GO" id="GO:0032259">
    <property type="term" value="P:methylation"/>
    <property type="evidence" value="ECO:0007669"/>
    <property type="project" value="UniProtKB-KW"/>
</dbReference>
<keyword evidence="2" id="KW-0808">Transferase</keyword>
<dbReference type="Gene3D" id="3.40.50.150">
    <property type="entry name" value="Vaccinia Virus protein VP39"/>
    <property type="match status" value="1"/>
</dbReference>
<dbReference type="InterPro" id="IPR029063">
    <property type="entry name" value="SAM-dependent_MTases_sf"/>
</dbReference>
<evidence type="ECO:0000313" key="3">
    <source>
        <dbReference type="Proteomes" id="UP001221546"/>
    </source>
</evidence>
<accession>A0ABY8JDK4</accession>
<name>A0ABY8JDK4_9BRAD</name>
<organism evidence="2 3">
    <name type="scientific">Bradyrhizobium brasilense</name>
    <dbReference type="NCBI Taxonomy" id="1419277"/>
    <lineage>
        <taxon>Bacteria</taxon>
        <taxon>Pseudomonadati</taxon>
        <taxon>Pseudomonadota</taxon>
        <taxon>Alphaproteobacteria</taxon>
        <taxon>Hyphomicrobiales</taxon>
        <taxon>Nitrobacteraceae</taxon>
        <taxon>Bradyrhizobium</taxon>
    </lineage>
</organism>
<feature type="domain" description="Methyltransferase type 11" evidence="1">
    <location>
        <begin position="1"/>
        <end position="41"/>
    </location>
</feature>